<evidence type="ECO:0000259" key="9">
    <source>
        <dbReference type="Pfam" id="PF00999"/>
    </source>
</evidence>
<accession>K5WIU2</accession>
<feature type="transmembrane region" description="Helical" evidence="8">
    <location>
        <begin position="331"/>
        <end position="349"/>
    </location>
</feature>
<sequence>MNPALLYIYSFPFFSSNSADDDSFPYREPGVIELLVLSSFLFLLNVVRVVADHFLHAGIIAEIILGMVYGEPIAGILPTDWEGTFTVLGYLGLIGIVFEGGLSTNLDLLVANLPLSVLCASIGIGFPVAFSFALLNTGYGYKSLESFAAGAALCSTSLGTTLMALSSVTGAPTSSNSASSSDKARQEKQEHAIALSSELQAKETGEASEDVPLQKSRIGTVLISSAVIDDVIGLVLSSLVPALSAIDDTRSHSNLAWKVVRPMLSSVLMATITPIVARYILRPVFRFRNLGHRWCTPRLPGKSWGSTRVLKLISGPRSNLSRWGAQHHADGAGVLIMILTVSAFAAIAFCE</sequence>
<dbReference type="GO" id="GO:1902600">
    <property type="term" value="P:proton transmembrane transport"/>
    <property type="evidence" value="ECO:0007669"/>
    <property type="project" value="InterPro"/>
</dbReference>
<evidence type="ECO:0000256" key="5">
    <source>
        <dbReference type="ARBA" id="ARBA00022989"/>
    </source>
</evidence>
<dbReference type="InterPro" id="IPR038770">
    <property type="entry name" value="Na+/solute_symporter_sf"/>
</dbReference>
<protein>
    <recommendedName>
        <fullName evidence="9">Cation/H+ exchanger transmembrane domain-containing protein</fullName>
    </recommendedName>
</protein>
<dbReference type="HOGENOM" id="CLU_024407_2_1_1"/>
<dbReference type="EMBL" id="JH930469">
    <property type="protein sequence ID" value="EKM59034.1"/>
    <property type="molecule type" value="Genomic_DNA"/>
</dbReference>
<dbReference type="InterPro" id="IPR006153">
    <property type="entry name" value="Cation/H_exchanger_TM"/>
</dbReference>
<evidence type="ECO:0000256" key="6">
    <source>
        <dbReference type="ARBA" id="ARBA00023065"/>
    </source>
</evidence>
<keyword evidence="6" id="KW-0406">Ion transport</keyword>
<feature type="transmembrane region" description="Helical" evidence="8">
    <location>
        <begin position="221"/>
        <end position="243"/>
    </location>
</feature>
<evidence type="ECO:0000256" key="2">
    <source>
        <dbReference type="ARBA" id="ARBA00022448"/>
    </source>
</evidence>
<keyword evidence="7 8" id="KW-0472">Membrane</keyword>
<name>K5WIU2_PHACS</name>
<feature type="domain" description="Cation/H+ exchanger transmembrane" evidence="9">
    <location>
        <begin position="56"/>
        <end position="165"/>
    </location>
</feature>
<organism evidence="10 11">
    <name type="scientific">Phanerochaete carnosa (strain HHB-10118-sp)</name>
    <name type="common">White-rot fungus</name>
    <name type="synonym">Peniophora carnosa</name>
    <dbReference type="NCBI Taxonomy" id="650164"/>
    <lineage>
        <taxon>Eukaryota</taxon>
        <taxon>Fungi</taxon>
        <taxon>Dikarya</taxon>
        <taxon>Basidiomycota</taxon>
        <taxon>Agaricomycotina</taxon>
        <taxon>Agaricomycetes</taxon>
        <taxon>Polyporales</taxon>
        <taxon>Phanerochaetaceae</taxon>
        <taxon>Phanerochaete</taxon>
    </lineage>
</organism>
<feature type="transmembrane region" description="Helical" evidence="8">
    <location>
        <begin position="263"/>
        <end position="281"/>
    </location>
</feature>
<dbReference type="AlphaFoldDB" id="K5WIU2"/>
<feature type="transmembrane region" description="Helical" evidence="8">
    <location>
        <begin position="29"/>
        <end position="47"/>
    </location>
</feature>
<dbReference type="Proteomes" id="UP000008370">
    <property type="component" value="Unassembled WGS sequence"/>
</dbReference>
<evidence type="ECO:0000256" key="7">
    <source>
        <dbReference type="ARBA" id="ARBA00023136"/>
    </source>
</evidence>
<dbReference type="Gene3D" id="1.20.1530.20">
    <property type="match status" value="2"/>
</dbReference>
<dbReference type="PANTHER" id="PTHR43562">
    <property type="entry name" value="NAPA-TYPE SODIUM/HYDROGEN ANTIPORTER"/>
    <property type="match status" value="1"/>
</dbReference>
<dbReference type="OrthoDB" id="1288932at2759"/>
<reference evidence="10 11" key="1">
    <citation type="journal article" date="2012" name="BMC Genomics">
        <title>Comparative genomics of the white-rot fungi, Phanerochaete carnosa and P. chrysosporium, to elucidate the genetic basis of the distinct wood types they colonize.</title>
        <authorList>
            <person name="Suzuki H."/>
            <person name="MacDonald J."/>
            <person name="Syed K."/>
            <person name="Salamov A."/>
            <person name="Hori C."/>
            <person name="Aerts A."/>
            <person name="Henrissat B."/>
            <person name="Wiebenga A."/>
            <person name="vanKuyk P.A."/>
            <person name="Barry K."/>
            <person name="Lindquist E."/>
            <person name="LaButti K."/>
            <person name="Lapidus A."/>
            <person name="Lucas S."/>
            <person name="Coutinho P."/>
            <person name="Gong Y."/>
            <person name="Samejima M."/>
            <person name="Mahadevan R."/>
            <person name="Abou-Zaid M."/>
            <person name="de Vries R.P."/>
            <person name="Igarashi K."/>
            <person name="Yadav J.S."/>
            <person name="Grigoriev I.V."/>
            <person name="Master E.R."/>
        </authorList>
    </citation>
    <scope>NUCLEOTIDE SEQUENCE [LARGE SCALE GENOMIC DNA]</scope>
    <source>
        <strain evidence="10 11">HHB-10118-sp</strain>
    </source>
</reference>
<keyword evidence="5 8" id="KW-1133">Transmembrane helix</keyword>
<proteinExistence type="predicted"/>
<comment type="subcellular location">
    <subcellularLocation>
        <location evidence="1">Membrane</location>
        <topology evidence="1">Multi-pass membrane protein</topology>
    </subcellularLocation>
</comment>
<feature type="transmembrane region" description="Helical" evidence="8">
    <location>
        <begin position="147"/>
        <end position="165"/>
    </location>
</feature>
<keyword evidence="4 8" id="KW-0812">Transmembrane</keyword>
<dbReference type="PANTHER" id="PTHR43562:SF2">
    <property type="entry name" value="SODIUM-HYDROGEN ANTIPORTER"/>
    <property type="match status" value="1"/>
</dbReference>
<evidence type="ECO:0000256" key="3">
    <source>
        <dbReference type="ARBA" id="ARBA00022449"/>
    </source>
</evidence>
<feature type="transmembrane region" description="Helical" evidence="8">
    <location>
        <begin position="83"/>
        <end position="102"/>
    </location>
</feature>
<dbReference type="GeneID" id="18915273"/>
<evidence type="ECO:0000256" key="4">
    <source>
        <dbReference type="ARBA" id="ARBA00022692"/>
    </source>
</evidence>
<dbReference type="GO" id="GO:0015297">
    <property type="term" value="F:antiporter activity"/>
    <property type="evidence" value="ECO:0007669"/>
    <property type="project" value="UniProtKB-KW"/>
</dbReference>
<feature type="transmembrane region" description="Helical" evidence="8">
    <location>
        <begin position="54"/>
        <end position="77"/>
    </location>
</feature>
<evidence type="ECO:0000313" key="11">
    <source>
        <dbReference type="Proteomes" id="UP000008370"/>
    </source>
</evidence>
<gene>
    <name evidence="10" type="ORF">PHACADRAFT_25162</name>
</gene>
<evidence type="ECO:0000313" key="10">
    <source>
        <dbReference type="EMBL" id="EKM59034.1"/>
    </source>
</evidence>
<dbReference type="RefSeq" id="XP_007391300.1">
    <property type="nucleotide sequence ID" value="XM_007391238.1"/>
</dbReference>
<evidence type="ECO:0000256" key="8">
    <source>
        <dbReference type="SAM" id="Phobius"/>
    </source>
</evidence>
<keyword evidence="11" id="KW-1185">Reference proteome</keyword>
<keyword evidence="2" id="KW-0813">Transport</keyword>
<evidence type="ECO:0000256" key="1">
    <source>
        <dbReference type="ARBA" id="ARBA00004141"/>
    </source>
</evidence>
<keyword evidence="3" id="KW-0050">Antiport</keyword>
<dbReference type="GO" id="GO:0016020">
    <property type="term" value="C:membrane"/>
    <property type="evidence" value="ECO:0007669"/>
    <property type="project" value="UniProtKB-SubCell"/>
</dbReference>
<dbReference type="KEGG" id="pco:PHACADRAFT_25162"/>
<dbReference type="InParanoid" id="K5WIU2"/>
<feature type="transmembrane region" description="Helical" evidence="8">
    <location>
        <begin position="109"/>
        <end position="135"/>
    </location>
</feature>
<dbReference type="Pfam" id="PF00999">
    <property type="entry name" value="Na_H_Exchanger"/>
    <property type="match status" value="1"/>
</dbReference>